<proteinExistence type="predicted"/>
<sequence length="318" mass="34004">MDINVIETGTFVVAAWLFWGAMFRGDAVQPAGLVLALVTGGLLWESYDPWMPPDMRPALLKSAATVVAFATIATVTSVRSADRLRAAVAFAGAAGVTGVVLRSDVGQYRPMMIQCAMVLAVVAAGVGAHIPLVRHVLRREEREVAAAVHRLWLTGMVWAVLVTVGLGALWLQPMPSWAAGLVATATAALANTVVTIGQTIALMWRHRGFAAAYATEMSQTRIGVRSAMVGSFLLVFMGAAVPWIAHAAGGNPEWVTAMTWFAAGYVALVMSNAMRLVRREALRQRRNTMTAPASAAVRNLALDDPVYRLLPGVAEKRD</sequence>
<keyword evidence="1" id="KW-0812">Transmembrane</keyword>
<feature type="transmembrane region" description="Helical" evidence="1">
    <location>
        <begin position="30"/>
        <end position="47"/>
    </location>
</feature>
<feature type="transmembrane region" description="Helical" evidence="1">
    <location>
        <begin position="59"/>
        <end position="79"/>
    </location>
</feature>
<keyword evidence="3" id="KW-1185">Reference proteome</keyword>
<dbReference type="Proteomes" id="UP001230908">
    <property type="component" value="Unassembled WGS sequence"/>
</dbReference>
<organism evidence="2 3">
    <name type="scientific">Phytohabitans maris</name>
    <dbReference type="NCBI Taxonomy" id="3071409"/>
    <lineage>
        <taxon>Bacteria</taxon>
        <taxon>Bacillati</taxon>
        <taxon>Actinomycetota</taxon>
        <taxon>Actinomycetes</taxon>
        <taxon>Micromonosporales</taxon>
        <taxon>Micromonosporaceae</taxon>
    </lineage>
</organism>
<feature type="transmembrane region" description="Helical" evidence="1">
    <location>
        <begin position="177"/>
        <end position="201"/>
    </location>
</feature>
<evidence type="ECO:0000256" key="1">
    <source>
        <dbReference type="SAM" id="Phobius"/>
    </source>
</evidence>
<reference evidence="2 3" key="1">
    <citation type="submission" date="2023-08" db="EMBL/GenBank/DDBJ databases">
        <title>Phytohabitans sansha sp. nov., isolated from marine sediment.</title>
        <authorList>
            <person name="Zhao Y."/>
            <person name="Yi K."/>
        </authorList>
    </citation>
    <scope>NUCLEOTIDE SEQUENCE [LARGE SCALE GENOMIC DNA]</scope>
    <source>
        <strain evidence="2 3">ZYX-F-186</strain>
    </source>
</reference>
<protein>
    <submittedName>
        <fullName evidence="2">Uncharacterized protein</fullName>
    </submittedName>
</protein>
<evidence type="ECO:0000313" key="2">
    <source>
        <dbReference type="EMBL" id="MDQ7908743.1"/>
    </source>
</evidence>
<dbReference type="RefSeq" id="WP_308716010.1">
    <property type="nucleotide sequence ID" value="NZ_JAVHUY010000033.1"/>
</dbReference>
<keyword evidence="1" id="KW-0472">Membrane</keyword>
<feature type="transmembrane region" description="Helical" evidence="1">
    <location>
        <begin position="6"/>
        <end position="23"/>
    </location>
</feature>
<feature type="transmembrane region" description="Helical" evidence="1">
    <location>
        <begin position="151"/>
        <end position="171"/>
    </location>
</feature>
<evidence type="ECO:0000313" key="3">
    <source>
        <dbReference type="Proteomes" id="UP001230908"/>
    </source>
</evidence>
<dbReference type="EMBL" id="JAVHUY010000033">
    <property type="protein sequence ID" value="MDQ7908743.1"/>
    <property type="molecule type" value="Genomic_DNA"/>
</dbReference>
<feature type="transmembrane region" description="Helical" evidence="1">
    <location>
        <begin position="257"/>
        <end position="277"/>
    </location>
</feature>
<accession>A0ABU0ZNY1</accession>
<keyword evidence="1" id="KW-1133">Transmembrane helix</keyword>
<feature type="transmembrane region" description="Helical" evidence="1">
    <location>
        <begin position="222"/>
        <end position="245"/>
    </location>
</feature>
<comment type="caution">
    <text evidence="2">The sequence shown here is derived from an EMBL/GenBank/DDBJ whole genome shotgun (WGS) entry which is preliminary data.</text>
</comment>
<gene>
    <name evidence="2" type="ORF">RB614_29850</name>
</gene>
<feature type="transmembrane region" description="Helical" evidence="1">
    <location>
        <begin position="86"/>
        <end position="105"/>
    </location>
</feature>
<feature type="transmembrane region" description="Helical" evidence="1">
    <location>
        <begin position="111"/>
        <end position="130"/>
    </location>
</feature>
<name>A0ABU0ZNY1_9ACTN</name>